<feature type="region of interest" description="Disordered" evidence="5">
    <location>
        <begin position="86"/>
        <end position="148"/>
    </location>
</feature>
<comment type="subcellular location">
    <subcellularLocation>
        <location evidence="1">Golgi apparatus membrane</location>
        <topology evidence="1">Single-pass type II membrane protein</topology>
    </subcellularLocation>
</comment>
<dbReference type="EMBL" id="BFEA01000422">
    <property type="protein sequence ID" value="GBG82916.1"/>
    <property type="molecule type" value="Genomic_DNA"/>
</dbReference>
<keyword evidence="4" id="KW-0333">Golgi apparatus</keyword>
<evidence type="ECO:0000256" key="1">
    <source>
        <dbReference type="ARBA" id="ARBA00004323"/>
    </source>
</evidence>
<accession>A0A388LKQ5</accession>
<dbReference type="PANTHER" id="PTHR11062:SF48">
    <property type="entry name" value="OJ1485_B09.5 PROTEIN"/>
    <property type="match status" value="1"/>
</dbReference>
<organism evidence="7 8">
    <name type="scientific">Chara braunii</name>
    <name type="common">Braun's stonewort</name>
    <dbReference type="NCBI Taxonomy" id="69332"/>
    <lineage>
        <taxon>Eukaryota</taxon>
        <taxon>Viridiplantae</taxon>
        <taxon>Streptophyta</taxon>
        <taxon>Charophyceae</taxon>
        <taxon>Charales</taxon>
        <taxon>Characeae</taxon>
        <taxon>Chara</taxon>
    </lineage>
</organism>
<evidence type="ECO:0000313" key="7">
    <source>
        <dbReference type="EMBL" id="GBG82916.1"/>
    </source>
</evidence>
<keyword evidence="8" id="KW-1185">Reference proteome</keyword>
<evidence type="ECO:0000256" key="2">
    <source>
        <dbReference type="ARBA" id="ARBA00010271"/>
    </source>
</evidence>
<dbReference type="OrthoDB" id="1924787at2759"/>
<keyword evidence="3" id="KW-0812">Transmembrane</keyword>
<feature type="compositionally biased region" description="Polar residues" evidence="5">
    <location>
        <begin position="105"/>
        <end position="115"/>
    </location>
</feature>
<gene>
    <name evidence="7" type="ORF">CBR_g36443</name>
</gene>
<feature type="domain" description="Exostosin GT47" evidence="6">
    <location>
        <begin position="383"/>
        <end position="503"/>
    </location>
</feature>
<proteinExistence type="inferred from homology"/>
<protein>
    <recommendedName>
        <fullName evidence="6">Exostosin GT47 domain-containing protein</fullName>
    </recommendedName>
</protein>
<evidence type="ECO:0000259" key="6">
    <source>
        <dbReference type="Pfam" id="PF03016"/>
    </source>
</evidence>
<dbReference type="OMA" id="MEYPFER"/>
<dbReference type="PANTHER" id="PTHR11062">
    <property type="entry name" value="EXOSTOSIN HEPARAN SULFATE GLYCOSYLTRANSFERASE -RELATED"/>
    <property type="match status" value="1"/>
</dbReference>
<dbReference type="STRING" id="69332.A0A388LKQ5"/>
<evidence type="ECO:0000256" key="3">
    <source>
        <dbReference type="ARBA" id="ARBA00022968"/>
    </source>
</evidence>
<feature type="domain" description="Exostosin GT47" evidence="6">
    <location>
        <begin position="152"/>
        <end position="349"/>
    </location>
</feature>
<name>A0A388LKQ5_CHABU</name>
<dbReference type="Proteomes" id="UP000265515">
    <property type="component" value="Unassembled WGS sequence"/>
</dbReference>
<dbReference type="GO" id="GO:0000139">
    <property type="term" value="C:Golgi membrane"/>
    <property type="evidence" value="ECO:0007669"/>
    <property type="project" value="UniProtKB-SubCell"/>
</dbReference>
<sequence length="609" mass="68940">MTLKLGGTRWVTAVTLLSVLGIVLLTFSSYSSIHGHCTLEECRRRVHGDISRFPSNTDFAADPVERRSYRKCECNCDEVVRRRADAQAKEGRQGAGGDRVRKDSSSQLQEGATTDLSRDQRDAPVAYHPQTTVNSSSSVLSGSGKRVGGGREQLKVYVYSLPRNVNMALTLEMYNRRFSNRLYMHAAEFWIITDLTRRVEASSESRAVRVETPEEADVVLVPFLGSQSFEHCRADALNMHRFVCRNVRDEDRQEQLYQWLVEQPAFKRSGGYDHVYVASHPLALAAVRRRLRQGIFLSVDFGYYCADEVSMAKDVVIPYQHVVPSMTKEEIEQALESTTSRRRMSLVSSSRFLNASVGLGGGVGANAPGVQGTAAFVPPLSHALLYFCGEVLRHNAGIVRFKMWKLLKDEPDVLWVNTQWNDYFTPKQALEISGMRMRASEFCLSPAGDSPTSARLFDALQSLCIPVVVSDHMEYPFERGLNWSEIVIMVKESDAIKPGFLVKLLRGIGDEQRLTMRRRIAQLLPHFVYGHSWVEPRGAVNMIWEEISQKLPVIELQRKRHMRGLDSVRTLDMKEKLAEPGCKYQDDPEAEAELVQARAEFQRLKEQQQ</sequence>
<dbReference type="Pfam" id="PF03016">
    <property type="entry name" value="Exostosin_GT47"/>
    <property type="match status" value="2"/>
</dbReference>
<keyword evidence="3" id="KW-0735">Signal-anchor</keyword>
<evidence type="ECO:0000256" key="4">
    <source>
        <dbReference type="ARBA" id="ARBA00023034"/>
    </source>
</evidence>
<comment type="similarity">
    <text evidence="2">Belongs to the glycosyltransferase 47 family.</text>
</comment>
<dbReference type="GO" id="GO:0016757">
    <property type="term" value="F:glycosyltransferase activity"/>
    <property type="evidence" value="ECO:0007669"/>
    <property type="project" value="InterPro"/>
</dbReference>
<dbReference type="AlphaFoldDB" id="A0A388LKQ5"/>
<dbReference type="InterPro" id="IPR040911">
    <property type="entry name" value="Exostosin_GT47"/>
</dbReference>
<reference evidence="7 8" key="1">
    <citation type="journal article" date="2018" name="Cell">
        <title>The Chara Genome: Secondary Complexity and Implications for Plant Terrestrialization.</title>
        <authorList>
            <person name="Nishiyama T."/>
            <person name="Sakayama H."/>
            <person name="Vries J.D."/>
            <person name="Buschmann H."/>
            <person name="Saint-Marcoux D."/>
            <person name="Ullrich K.K."/>
            <person name="Haas F.B."/>
            <person name="Vanderstraeten L."/>
            <person name="Becker D."/>
            <person name="Lang D."/>
            <person name="Vosolsobe S."/>
            <person name="Rombauts S."/>
            <person name="Wilhelmsson P.K.I."/>
            <person name="Janitza P."/>
            <person name="Kern R."/>
            <person name="Heyl A."/>
            <person name="Rumpler F."/>
            <person name="Villalobos L.I.A.C."/>
            <person name="Clay J.M."/>
            <person name="Skokan R."/>
            <person name="Toyoda A."/>
            <person name="Suzuki Y."/>
            <person name="Kagoshima H."/>
            <person name="Schijlen E."/>
            <person name="Tajeshwar N."/>
            <person name="Catarino B."/>
            <person name="Hetherington A.J."/>
            <person name="Saltykova A."/>
            <person name="Bonnot C."/>
            <person name="Breuninger H."/>
            <person name="Symeonidi A."/>
            <person name="Radhakrishnan G.V."/>
            <person name="Van Nieuwerburgh F."/>
            <person name="Deforce D."/>
            <person name="Chang C."/>
            <person name="Karol K.G."/>
            <person name="Hedrich R."/>
            <person name="Ulvskov P."/>
            <person name="Glockner G."/>
            <person name="Delwiche C.F."/>
            <person name="Petrasek J."/>
            <person name="Van de Peer Y."/>
            <person name="Friml J."/>
            <person name="Beilby M."/>
            <person name="Dolan L."/>
            <person name="Kohara Y."/>
            <person name="Sugano S."/>
            <person name="Fujiyama A."/>
            <person name="Delaux P.-M."/>
            <person name="Quint M."/>
            <person name="TheiBen G."/>
            <person name="Hagemann M."/>
            <person name="Harholt J."/>
            <person name="Dunand C."/>
            <person name="Zachgo S."/>
            <person name="Langdale J."/>
            <person name="Maumus F."/>
            <person name="Straeten D.V.D."/>
            <person name="Gould S.B."/>
            <person name="Rensing S.A."/>
        </authorList>
    </citation>
    <scope>NUCLEOTIDE SEQUENCE [LARGE SCALE GENOMIC DNA]</scope>
    <source>
        <strain evidence="7 8">S276</strain>
    </source>
</reference>
<feature type="compositionally biased region" description="Low complexity" evidence="5">
    <location>
        <begin position="135"/>
        <end position="144"/>
    </location>
</feature>
<evidence type="ECO:0000256" key="5">
    <source>
        <dbReference type="SAM" id="MobiDB-lite"/>
    </source>
</evidence>
<dbReference type="InterPro" id="IPR004263">
    <property type="entry name" value="Exostosin"/>
</dbReference>
<evidence type="ECO:0000313" key="8">
    <source>
        <dbReference type="Proteomes" id="UP000265515"/>
    </source>
</evidence>
<dbReference type="Gramene" id="GBG82916">
    <property type="protein sequence ID" value="GBG82916"/>
    <property type="gene ID" value="CBR_g36443"/>
</dbReference>
<feature type="compositionally biased region" description="Basic and acidic residues" evidence="5">
    <location>
        <begin position="86"/>
        <end position="104"/>
    </location>
</feature>
<comment type="caution">
    <text evidence="7">The sequence shown here is derived from an EMBL/GenBank/DDBJ whole genome shotgun (WGS) entry which is preliminary data.</text>
</comment>